<feature type="transmembrane region" description="Helical" evidence="1">
    <location>
        <begin position="44"/>
        <end position="65"/>
    </location>
</feature>
<evidence type="ECO:0008006" key="4">
    <source>
        <dbReference type="Google" id="ProtNLM"/>
    </source>
</evidence>
<accession>A0A0W0YTT4</accession>
<sequence>MLKTLFTLLGWLGTLVILFGTTQKPSHVYYIAGAVELLATAVYYRLFFYIALELILIAGHLAIILRIGPYTQLFLPILLCTQLLTFYFVFGKIKIFLVLGILGIAFLSIGLAYNNQWIFLSGSTFIATYSYYAGHKGQHPAYIWAGLNTALALIALYRIFMF</sequence>
<dbReference type="Proteomes" id="UP000054621">
    <property type="component" value="Unassembled WGS sequence"/>
</dbReference>
<feature type="transmembrane region" description="Helical" evidence="1">
    <location>
        <begin position="141"/>
        <end position="160"/>
    </location>
</feature>
<evidence type="ECO:0000313" key="2">
    <source>
        <dbReference type="EMBL" id="KTD60247.1"/>
    </source>
</evidence>
<comment type="caution">
    <text evidence="2">The sequence shown here is derived from an EMBL/GenBank/DDBJ whole genome shotgun (WGS) entry which is preliminary data.</text>
</comment>
<protein>
    <recommendedName>
        <fullName evidence="4">Transmembrane protein</fullName>
    </recommendedName>
</protein>
<dbReference type="OrthoDB" id="5653657at2"/>
<gene>
    <name evidence="2" type="ORF">Lsai_0357</name>
</gene>
<dbReference type="AlphaFoldDB" id="A0A0W0YTT4"/>
<dbReference type="eggNOG" id="ENOG5030PDS">
    <property type="taxonomic scope" value="Bacteria"/>
</dbReference>
<dbReference type="STRING" id="28087.Lsai_0357"/>
<feature type="transmembrane region" description="Helical" evidence="1">
    <location>
        <begin position="72"/>
        <end position="89"/>
    </location>
</feature>
<dbReference type="EMBL" id="LNYV01000003">
    <property type="protein sequence ID" value="KTD60247.1"/>
    <property type="molecule type" value="Genomic_DNA"/>
</dbReference>
<feature type="transmembrane region" description="Helical" evidence="1">
    <location>
        <begin position="95"/>
        <end position="113"/>
    </location>
</feature>
<name>A0A0W0YTT4_9GAMM</name>
<reference evidence="2 3" key="1">
    <citation type="submission" date="2015-11" db="EMBL/GenBank/DDBJ databases">
        <title>Genomic analysis of 38 Legionella species identifies large and diverse effector repertoires.</title>
        <authorList>
            <person name="Burstein D."/>
            <person name="Amaro F."/>
            <person name="Zusman T."/>
            <person name="Lifshitz Z."/>
            <person name="Cohen O."/>
            <person name="Gilbert J.A."/>
            <person name="Pupko T."/>
            <person name="Shuman H.A."/>
            <person name="Segal G."/>
        </authorList>
    </citation>
    <scope>NUCLEOTIDE SEQUENCE [LARGE SCALE GENOMIC DNA]</scope>
    <source>
        <strain evidence="2 3">Mt.St.Helens-4</strain>
    </source>
</reference>
<evidence type="ECO:0000256" key="1">
    <source>
        <dbReference type="SAM" id="Phobius"/>
    </source>
</evidence>
<keyword evidence="1" id="KW-1133">Transmembrane helix</keyword>
<keyword evidence="1" id="KW-0472">Membrane</keyword>
<evidence type="ECO:0000313" key="3">
    <source>
        <dbReference type="Proteomes" id="UP000054621"/>
    </source>
</evidence>
<organism evidence="2 3">
    <name type="scientific">Legionella sainthelensi</name>
    <dbReference type="NCBI Taxonomy" id="28087"/>
    <lineage>
        <taxon>Bacteria</taxon>
        <taxon>Pseudomonadati</taxon>
        <taxon>Pseudomonadota</taxon>
        <taxon>Gammaproteobacteria</taxon>
        <taxon>Legionellales</taxon>
        <taxon>Legionellaceae</taxon>
        <taxon>Legionella</taxon>
    </lineage>
</organism>
<dbReference type="RefSeq" id="WP_027269890.1">
    <property type="nucleotide sequence ID" value="NZ_LNYV01000003.1"/>
</dbReference>
<dbReference type="PATRIC" id="fig|28087.4.peg.371"/>
<keyword evidence="1" id="KW-0812">Transmembrane</keyword>
<proteinExistence type="predicted"/>